<gene>
    <name evidence="7" type="ORF">QO011_000074</name>
</gene>
<sequence>MTRLLVSVRDAAEADLAAAAGADLIDAKDPSVGSLGSLPPAAIGAILHVVGARAPVSAVAGEHEALEPLVAAARAVAATGVAFVKVGLSRPLAAPDAAAAIGSALAGIRLVAVLFADEAPDLGLVPSLAQAGFAGAMLDTRRKGAGRLVEVQPPAALAAFVAACRAEALMCGLAGSLRLDDIAALAPLGPDYLGFRGGLCAGADRRAGLDAGAIAAAAARIRSTARAAA</sequence>
<evidence type="ECO:0000313" key="7">
    <source>
        <dbReference type="EMBL" id="MDQ0467079.1"/>
    </source>
</evidence>
<evidence type="ECO:0000256" key="5">
    <source>
        <dbReference type="ARBA" id="ARBA00032523"/>
    </source>
</evidence>
<evidence type="ECO:0000256" key="1">
    <source>
        <dbReference type="ARBA" id="ARBA00003810"/>
    </source>
</evidence>
<protein>
    <recommendedName>
        <fullName evidence="2">(5-formylfuran-3-yl)methyl phosphate synthase</fullName>
        <ecNumber evidence="2">4.2.3.153</ecNumber>
    </recommendedName>
    <alternativeName>
        <fullName evidence="5">4-(hydroxymethyl)-2-furancarboxaldehyde-phosphate synthase</fullName>
    </alternativeName>
</protein>
<reference evidence="7 8" key="1">
    <citation type="submission" date="2023-07" db="EMBL/GenBank/DDBJ databases">
        <title>Genomic Encyclopedia of Type Strains, Phase IV (KMG-IV): sequencing the most valuable type-strain genomes for metagenomic binning, comparative biology and taxonomic classification.</title>
        <authorList>
            <person name="Goeker M."/>
        </authorList>
    </citation>
    <scope>NUCLEOTIDE SEQUENCE [LARGE SCALE GENOMIC DNA]</scope>
    <source>
        <strain evidence="7 8">DSM 19619</strain>
    </source>
</reference>
<dbReference type="RefSeq" id="WP_307266278.1">
    <property type="nucleotide sequence ID" value="NZ_JAUSVX010000001.1"/>
</dbReference>
<organism evidence="7 8">
    <name type="scientific">Labrys wisconsinensis</name>
    <dbReference type="NCBI Taxonomy" id="425677"/>
    <lineage>
        <taxon>Bacteria</taxon>
        <taxon>Pseudomonadati</taxon>
        <taxon>Pseudomonadota</taxon>
        <taxon>Alphaproteobacteria</taxon>
        <taxon>Hyphomicrobiales</taxon>
        <taxon>Xanthobacteraceae</taxon>
        <taxon>Labrys</taxon>
    </lineage>
</organism>
<dbReference type="Proteomes" id="UP001242480">
    <property type="component" value="Unassembled WGS sequence"/>
</dbReference>
<evidence type="ECO:0000313" key="8">
    <source>
        <dbReference type="Proteomes" id="UP001242480"/>
    </source>
</evidence>
<comment type="catalytic activity">
    <reaction evidence="6">
        <text>2 D-glyceraldehyde 3-phosphate = 4-(hydroxymethyl)-2-furancarboxaldehyde phosphate + phosphate + 2 H2O</text>
        <dbReference type="Rhea" id="RHEA:43536"/>
        <dbReference type="ChEBI" id="CHEBI:15377"/>
        <dbReference type="ChEBI" id="CHEBI:43474"/>
        <dbReference type="ChEBI" id="CHEBI:59776"/>
        <dbReference type="ChEBI" id="CHEBI:83407"/>
        <dbReference type="EC" id="4.2.3.153"/>
    </reaction>
</comment>
<keyword evidence="4" id="KW-0704">Schiff base</keyword>
<comment type="caution">
    <text evidence="7">The sequence shown here is derived from an EMBL/GenBank/DDBJ whole genome shotgun (WGS) entry which is preliminary data.</text>
</comment>
<proteinExistence type="predicted"/>
<keyword evidence="8" id="KW-1185">Reference proteome</keyword>
<keyword evidence="3" id="KW-0456">Lyase</keyword>
<evidence type="ECO:0000256" key="3">
    <source>
        <dbReference type="ARBA" id="ARBA00023239"/>
    </source>
</evidence>
<comment type="function">
    <text evidence="1">Catalyzes the formation of 4-(hydroxymethyl)-2-furancarboxaldehyde phosphate (4-HFC-P) from two molecules of glyceraldehyde-3-P (GA-3-P).</text>
</comment>
<dbReference type="PIRSF" id="PIRSF015957">
    <property type="entry name" value="UCP015957"/>
    <property type="match status" value="1"/>
</dbReference>
<evidence type="ECO:0000256" key="4">
    <source>
        <dbReference type="ARBA" id="ARBA00023270"/>
    </source>
</evidence>
<evidence type="ECO:0000256" key="2">
    <source>
        <dbReference type="ARBA" id="ARBA00012553"/>
    </source>
</evidence>
<dbReference type="EMBL" id="JAUSVX010000001">
    <property type="protein sequence ID" value="MDQ0467079.1"/>
    <property type="molecule type" value="Genomic_DNA"/>
</dbReference>
<dbReference type="InterPro" id="IPR007565">
    <property type="entry name" value="4HFCP_synth"/>
</dbReference>
<evidence type="ECO:0000256" key="6">
    <source>
        <dbReference type="ARBA" id="ARBA00047628"/>
    </source>
</evidence>
<dbReference type="Pfam" id="PF04476">
    <property type="entry name" value="4HFCP_synth"/>
    <property type="match status" value="1"/>
</dbReference>
<accession>A0ABU0IYJ3</accession>
<name>A0ABU0IYJ3_9HYPH</name>
<dbReference type="EC" id="4.2.3.153" evidence="2"/>